<keyword evidence="1" id="KW-0413">Isomerase</keyword>
<keyword evidence="1" id="KW-0697">Rotamase</keyword>
<dbReference type="PANTHER" id="PTHR47245">
    <property type="entry name" value="PEPTIDYLPROLYL ISOMERASE"/>
    <property type="match status" value="1"/>
</dbReference>
<evidence type="ECO:0000256" key="1">
    <source>
        <dbReference type="PROSITE-ProRule" id="PRU00278"/>
    </source>
</evidence>
<dbReference type="SUPFAM" id="SSF54534">
    <property type="entry name" value="FKBP-like"/>
    <property type="match status" value="1"/>
</dbReference>
<protein>
    <recommendedName>
        <fullName evidence="2">PpiC domain-containing protein</fullName>
    </recommendedName>
</protein>
<dbReference type="InterPro" id="IPR050245">
    <property type="entry name" value="PrsA_foldase"/>
</dbReference>
<evidence type="ECO:0000313" key="4">
    <source>
        <dbReference type="Proteomes" id="UP000056252"/>
    </source>
</evidence>
<sequence length="441" mass="50578">MTIGGQPVRRSEFAYLYHKNNAPGAVESLTVDEFLSKFIDYKLKVRAAREAHLDTLASVKRIHDADRGQVAISATIGDADRDAEARQVYAAMQHKVAQMGGWIRPAQILIRLNQRATKWQEIAAKRRVDSLYSVLQRGGDFASLAHRYSDDRESALNGGLMTWIRRGQTLKEFEDQAYSLQPGEVSRPFMSPLGWHIIRLWARQSTLPYDSLRASLVRMVDQRELRQQLVATEKRFATSRQTPTEKPIAESALTPDRRNLLREYEEGLLVCAIRDRVIGHRSTQNEQKLSAYFKKHKKQYRWEQPRFKGVAFHVKFKADAKKIKALLKRASFTTWETLIRTAFNGKSEDEIPFVVGYFKVGDNALIDKAIFKQPATIVRKAEFPIAEVYGKKLKAPKTLDDVRSQVLADYQDELETEWVSALRDKYPVEINRTVLATISHE</sequence>
<feature type="domain" description="PpiC" evidence="2">
    <location>
        <begin position="100"/>
        <end position="202"/>
    </location>
</feature>
<keyword evidence="4" id="KW-1185">Reference proteome</keyword>
<dbReference type="eggNOG" id="COG0760">
    <property type="taxonomic scope" value="Bacteria"/>
</dbReference>
<dbReference type="AlphaFoldDB" id="A0A0S2KM49"/>
<dbReference type="PROSITE" id="PS50198">
    <property type="entry name" value="PPIC_PPIASE_2"/>
    <property type="match status" value="1"/>
</dbReference>
<dbReference type="Pfam" id="PF00639">
    <property type="entry name" value="Rotamase"/>
    <property type="match status" value="1"/>
</dbReference>
<dbReference type="EMBL" id="CP013195">
    <property type="protein sequence ID" value="ALO49382.1"/>
    <property type="molecule type" value="Genomic_DNA"/>
</dbReference>
<dbReference type="Proteomes" id="UP000056252">
    <property type="component" value="Chromosome"/>
</dbReference>
<accession>A0A0S2KM49</accession>
<dbReference type="KEGG" id="peo:AS203_10005"/>
<reference evidence="4" key="1">
    <citation type="submission" date="2015-11" db="EMBL/GenBank/DDBJ databases">
        <authorList>
            <person name="Holder M.E."/>
            <person name="Ajami N.J."/>
            <person name="Petrosino J.F."/>
        </authorList>
    </citation>
    <scope>NUCLEOTIDE SEQUENCE [LARGE SCALE GENOMIC DNA]</scope>
    <source>
        <strain evidence="4">F0113</strain>
    </source>
</reference>
<dbReference type="STRING" id="76123.AS203_10005"/>
<evidence type="ECO:0000313" key="3">
    <source>
        <dbReference type="EMBL" id="ALO49382.1"/>
    </source>
</evidence>
<dbReference type="GO" id="GO:0003755">
    <property type="term" value="F:peptidyl-prolyl cis-trans isomerase activity"/>
    <property type="evidence" value="ECO:0007669"/>
    <property type="project" value="UniProtKB-KW"/>
</dbReference>
<dbReference type="InterPro" id="IPR000297">
    <property type="entry name" value="PPIase_PpiC"/>
</dbReference>
<proteinExistence type="predicted"/>
<organism evidence="3 4">
    <name type="scientific">Hoylesella enoeca</name>
    <dbReference type="NCBI Taxonomy" id="76123"/>
    <lineage>
        <taxon>Bacteria</taxon>
        <taxon>Pseudomonadati</taxon>
        <taxon>Bacteroidota</taxon>
        <taxon>Bacteroidia</taxon>
        <taxon>Bacteroidales</taxon>
        <taxon>Prevotellaceae</taxon>
        <taxon>Hoylesella</taxon>
    </lineage>
</organism>
<dbReference type="PANTHER" id="PTHR47245:SF2">
    <property type="entry name" value="PEPTIDYL-PROLYL CIS-TRANS ISOMERASE HP_0175-RELATED"/>
    <property type="match status" value="1"/>
</dbReference>
<name>A0A0S2KM49_9BACT</name>
<gene>
    <name evidence="3" type="ORF">AS203_10005</name>
</gene>
<dbReference type="InterPro" id="IPR046357">
    <property type="entry name" value="PPIase_dom_sf"/>
</dbReference>
<evidence type="ECO:0000259" key="2">
    <source>
        <dbReference type="PROSITE" id="PS50198"/>
    </source>
</evidence>
<dbReference type="Gene3D" id="3.10.50.40">
    <property type="match status" value="1"/>
</dbReference>